<accession>A0A4U8URL3</accession>
<gene>
    <name evidence="1" type="ORF">L596_002332</name>
</gene>
<comment type="caution">
    <text evidence="1">The sequence shown here is derived from an EMBL/GenBank/DDBJ whole genome shotgun (WGS) entry which is preliminary data.</text>
</comment>
<reference evidence="1 2" key="2">
    <citation type="journal article" date="2019" name="G3 (Bethesda)">
        <title>Hybrid Assembly of the Genome of the Entomopathogenic Nematode Steinernema carpocapsae Identifies the X-Chromosome.</title>
        <authorList>
            <person name="Serra L."/>
            <person name="Macchietto M."/>
            <person name="Macias-Munoz A."/>
            <person name="McGill C.J."/>
            <person name="Rodriguez I.M."/>
            <person name="Rodriguez B."/>
            <person name="Murad R."/>
            <person name="Mortazavi A."/>
        </authorList>
    </citation>
    <scope>NUCLEOTIDE SEQUENCE [LARGE SCALE GENOMIC DNA]</scope>
    <source>
        <strain evidence="1 2">ALL</strain>
    </source>
</reference>
<name>A0A4U8URL3_STECR</name>
<evidence type="ECO:0000313" key="1">
    <source>
        <dbReference type="EMBL" id="TMS34817.1"/>
    </source>
</evidence>
<dbReference type="AlphaFoldDB" id="A0A4U8URL3"/>
<reference evidence="1 2" key="1">
    <citation type="journal article" date="2015" name="Genome Biol.">
        <title>Comparative genomics of Steinernema reveals deeply conserved gene regulatory networks.</title>
        <authorList>
            <person name="Dillman A.R."/>
            <person name="Macchietto M."/>
            <person name="Porter C.F."/>
            <person name="Rogers A."/>
            <person name="Williams B."/>
            <person name="Antoshechkin I."/>
            <person name="Lee M.M."/>
            <person name="Goodwin Z."/>
            <person name="Lu X."/>
            <person name="Lewis E.E."/>
            <person name="Goodrich-Blair H."/>
            <person name="Stock S.P."/>
            <person name="Adams B.J."/>
            <person name="Sternberg P.W."/>
            <person name="Mortazavi A."/>
        </authorList>
    </citation>
    <scope>NUCLEOTIDE SEQUENCE [LARGE SCALE GENOMIC DNA]</scope>
    <source>
        <strain evidence="1 2">ALL</strain>
    </source>
</reference>
<protein>
    <submittedName>
        <fullName evidence="1">Uncharacterized protein</fullName>
    </submittedName>
</protein>
<sequence length="78" mass="9105">MTTLSMKRLRFERQMAVQSTSTDDEFQVLHFVLFFSVSTDVKGRFEVVLKVQLERFGQLLKSETFLLNLEQGSLQSKE</sequence>
<dbReference type="EMBL" id="AZBU02000001">
    <property type="protein sequence ID" value="TMS34817.1"/>
    <property type="molecule type" value="Genomic_DNA"/>
</dbReference>
<dbReference type="EMBL" id="CM016762">
    <property type="protein sequence ID" value="TMS34817.1"/>
    <property type="molecule type" value="Genomic_DNA"/>
</dbReference>
<dbReference type="Proteomes" id="UP000298663">
    <property type="component" value="Chromosome X"/>
</dbReference>
<keyword evidence="2" id="KW-1185">Reference proteome</keyword>
<evidence type="ECO:0000313" key="2">
    <source>
        <dbReference type="Proteomes" id="UP000298663"/>
    </source>
</evidence>
<proteinExistence type="predicted"/>
<organism evidence="1 2">
    <name type="scientific">Steinernema carpocapsae</name>
    <name type="common">Entomopathogenic nematode</name>
    <dbReference type="NCBI Taxonomy" id="34508"/>
    <lineage>
        <taxon>Eukaryota</taxon>
        <taxon>Metazoa</taxon>
        <taxon>Ecdysozoa</taxon>
        <taxon>Nematoda</taxon>
        <taxon>Chromadorea</taxon>
        <taxon>Rhabditida</taxon>
        <taxon>Tylenchina</taxon>
        <taxon>Panagrolaimomorpha</taxon>
        <taxon>Strongyloidoidea</taxon>
        <taxon>Steinernematidae</taxon>
        <taxon>Steinernema</taxon>
    </lineage>
</organism>